<name>A0A8S5NJP9_9CAUD</name>
<proteinExistence type="predicted"/>
<dbReference type="EMBL" id="BK015176">
    <property type="protein sequence ID" value="DAD94514.1"/>
    <property type="molecule type" value="Genomic_DNA"/>
</dbReference>
<sequence length="43" mass="4917">MPWRSFLCLSNNLTKYVAITPLTMPVTNVKISNSQNVTYYPPL</sequence>
<protein>
    <submittedName>
        <fullName evidence="1">Uncharacterized protein</fullName>
    </submittedName>
</protein>
<accession>A0A8S5NJP9</accession>
<reference evidence="1" key="1">
    <citation type="journal article" date="2021" name="Proc. Natl. Acad. Sci. U.S.A.">
        <title>A Catalog of Tens of Thousands of Viruses from Human Metagenomes Reveals Hidden Associations with Chronic Diseases.</title>
        <authorList>
            <person name="Tisza M.J."/>
            <person name="Buck C.B."/>
        </authorList>
    </citation>
    <scope>NUCLEOTIDE SEQUENCE</scope>
    <source>
        <strain evidence="1">CttFh17</strain>
    </source>
</reference>
<evidence type="ECO:0000313" key="1">
    <source>
        <dbReference type="EMBL" id="DAD94514.1"/>
    </source>
</evidence>
<organism evidence="1">
    <name type="scientific">Siphoviridae sp. cttFh17</name>
    <dbReference type="NCBI Taxonomy" id="2826491"/>
    <lineage>
        <taxon>Viruses</taxon>
        <taxon>Duplodnaviria</taxon>
        <taxon>Heunggongvirae</taxon>
        <taxon>Uroviricota</taxon>
        <taxon>Caudoviricetes</taxon>
    </lineage>
</organism>